<feature type="non-terminal residue" evidence="1">
    <location>
        <position position="76"/>
    </location>
</feature>
<accession>A0A367M1E5</accession>
<name>A0A367M1E5_PSEAI</name>
<dbReference type="Gene3D" id="2.60.120.10">
    <property type="entry name" value="Jelly Rolls"/>
    <property type="match status" value="1"/>
</dbReference>
<dbReference type="EMBL" id="QORE01001547">
    <property type="protein sequence ID" value="RCI71200.1"/>
    <property type="molecule type" value="Genomic_DNA"/>
</dbReference>
<dbReference type="AlphaFoldDB" id="A0A367M1E5"/>
<protein>
    <submittedName>
        <fullName evidence="1">Crp/Fnr family transcriptional regulator</fullName>
    </submittedName>
</protein>
<comment type="caution">
    <text evidence="1">The sequence shown here is derived from an EMBL/GenBank/DDBJ whole genome shotgun (WGS) entry which is preliminary data.</text>
</comment>
<evidence type="ECO:0000313" key="2">
    <source>
        <dbReference type="Proteomes" id="UP000253594"/>
    </source>
</evidence>
<evidence type="ECO:0000313" key="1">
    <source>
        <dbReference type="EMBL" id="RCI71200.1"/>
    </source>
</evidence>
<dbReference type="InterPro" id="IPR014710">
    <property type="entry name" value="RmlC-like_jellyroll"/>
</dbReference>
<organism evidence="1 2">
    <name type="scientific">Pseudomonas aeruginosa</name>
    <dbReference type="NCBI Taxonomy" id="287"/>
    <lineage>
        <taxon>Bacteria</taxon>
        <taxon>Pseudomonadati</taxon>
        <taxon>Pseudomonadota</taxon>
        <taxon>Gammaproteobacteria</taxon>
        <taxon>Pseudomonadales</taxon>
        <taxon>Pseudomonadaceae</taxon>
        <taxon>Pseudomonas</taxon>
    </lineage>
</organism>
<reference evidence="1 2" key="1">
    <citation type="submission" date="2018-07" db="EMBL/GenBank/DDBJ databases">
        <title>Mechanisms of high-level aminoglycoside resistance among Gram-negative pathogens in Brazil.</title>
        <authorList>
            <person name="Ballaben A.S."/>
            <person name="Darini A.L.C."/>
            <person name="Doi Y."/>
        </authorList>
    </citation>
    <scope>NUCLEOTIDE SEQUENCE [LARGE SCALE GENOMIC DNA]</scope>
    <source>
        <strain evidence="1 2">B2-305</strain>
    </source>
</reference>
<gene>
    <name evidence="1" type="ORF">DT376_30415</name>
</gene>
<sequence length="76" mass="8733">MHSNESTEDRCSRHYTLLQRCPLLHGLPDLLRHVATHASERRLRDKDVLFLKHDPEDFIGLVLGGHLYTVLYGPDG</sequence>
<dbReference type="SUPFAM" id="SSF51206">
    <property type="entry name" value="cAMP-binding domain-like"/>
    <property type="match status" value="1"/>
</dbReference>
<dbReference type="InterPro" id="IPR018490">
    <property type="entry name" value="cNMP-bd_dom_sf"/>
</dbReference>
<dbReference type="Proteomes" id="UP000253594">
    <property type="component" value="Unassembled WGS sequence"/>
</dbReference>
<proteinExistence type="predicted"/>